<evidence type="ECO:0000313" key="3">
    <source>
        <dbReference type="Proteomes" id="UP000075243"/>
    </source>
</evidence>
<reference evidence="2" key="1">
    <citation type="journal article" date="2012" name="Nat. Biotechnol.">
        <title>Draft genome sequence of pigeonpea (Cajanus cajan), an orphan legume crop of resource-poor farmers.</title>
        <authorList>
            <person name="Varshney R.K."/>
            <person name="Chen W."/>
            <person name="Li Y."/>
            <person name="Bharti A.K."/>
            <person name="Saxena R.K."/>
            <person name="Schlueter J.A."/>
            <person name="Donoghue M.T."/>
            <person name="Azam S."/>
            <person name="Fan G."/>
            <person name="Whaley A.M."/>
            <person name="Farmer A.D."/>
            <person name="Sheridan J."/>
            <person name="Iwata A."/>
            <person name="Tuteja R."/>
            <person name="Penmetsa R.V."/>
            <person name="Wu W."/>
            <person name="Upadhyaya H.D."/>
            <person name="Yang S.P."/>
            <person name="Shah T."/>
            <person name="Saxena K.B."/>
            <person name="Michael T."/>
            <person name="McCombie W.R."/>
            <person name="Yang B."/>
            <person name="Zhang G."/>
            <person name="Yang H."/>
            <person name="Wang J."/>
            <person name="Spillane C."/>
            <person name="Cook D.R."/>
            <person name="May G.D."/>
            <person name="Xu X."/>
            <person name="Jackson S.A."/>
        </authorList>
    </citation>
    <scope>NUCLEOTIDE SEQUENCE [LARGE SCALE GENOMIC DNA]</scope>
</reference>
<dbReference type="PANTHER" id="PTHR31635">
    <property type="entry name" value="REVERSE TRANSCRIPTASE DOMAIN-CONTAINING PROTEIN-RELATED"/>
    <property type="match status" value="1"/>
</dbReference>
<dbReference type="PANTHER" id="PTHR31635:SF196">
    <property type="entry name" value="REVERSE TRANSCRIPTASE DOMAIN-CONTAINING PROTEIN-RELATED"/>
    <property type="match status" value="1"/>
</dbReference>
<dbReference type="Gramene" id="C.cajan_29994.t">
    <property type="protein sequence ID" value="C.cajan_29994.t.cds1"/>
    <property type="gene ID" value="C.cajan_29994"/>
</dbReference>
<feature type="domain" description="Reverse transcriptase" evidence="1">
    <location>
        <begin position="1"/>
        <end position="77"/>
    </location>
</feature>
<name>A0A151RW62_CAJCA</name>
<accession>A0A151RW62</accession>
<dbReference type="STRING" id="3821.A0A151RW62"/>
<dbReference type="EMBL" id="KQ483546">
    <property type="protein sequence ID" value="KYP46789.1"/>
    <property type="molecule type" value="Genomic_DNA"/>
</dbReference>
<dbReference type="InterPro" id="IPR000477">
    <property type="entry name" value="RT_dom"/>
</dbReference>
<keyword evidence="3" id="KW-1185">Reference proteome</keyword>
<sequence>MRPIGLCNVSYKILTKILAHHLVQVMESLVHPNQCSFIPQRHRRDNIIIFQEVVHLIRHKSGSKGWMAIKTDIEKAYVD</sequence>
<protein>
    <submittedName>
        <fullName evidence="2">Retrovirus-related Pol polyprotein LINE-1</fullName>
    </submittedName>
</protein>
<proteinExistence type="predicted"/>
<gene>
    <name evidence="2" type="ORF">KK1_031561</name>
</gene>
<dbReference type="Proteomes" id="UP000075243">
    <property type="component" value="Unassembled WGS sequence"/>
</dbReference>
<evidence type="ECO:0000259" key="1">
    <source>
        <dbReference type="Pfam" id="PF00078"/>
    </source>
</evidence>
<dbReference type="AlphaFoldDB" id="A0A151RW62"/>
<dbReference type="Pfam" id="PF00078">
    <property type="entry name" value="RVT_1"/>
    <property type="match status" value="1"/>
</dbReference>
<evidence type="ECO:0000313" key="2">
    <source>
        <dbReference type="EMBL" id="KYP46789.1"/>
    </source>
</evidence>
<organism evidence="2 3">
    <name type="scientific">Cajanus cajan</name>
    <name type="common">Pigeon pea</name>
    <name type="synonym">Cajanus indicus</name>
    <dbReference type="NCBI Taxonomy" id="3821"/>
    <lineage>
        <taxon>Eukaryota</taxon>
        <taxon>Viridiplantae</taxon>
        <taxon>Streptophyta</taxon>
        <taxon>Embryophyta</taxon>
        <taxon>Tracheophyta</taxon>
        <taxon>Spermatophyta</taxon>
        <taxon>Magnoliopsida</taxon>
        <taxon>eudicotyledons</taxon>
        <taxon>Gunneridae</taxon>
        <taxon>Pentapetalae</taxon>
        <taxon>rosids</taxon>
        <taxon>fabids</taxon>
        <taxon>Fabales</taxon>
        <taxon>Fabaceae</taxon>
        <taxon>Papilionoideae</taxon>
        <taxon>50 kb inversion clade</taxon>
        <taxon>NPAAA clade</taxon>
        <taxon>indigoferoid/millettioid clade</taxon>
        <taxon>Phaseoleae</taxon>
        <taxon>Cajanus</taxon>
    </lineage>
</organism>